<keyword evidence="1" id="KW-1133">Transmembrane helix</keyword>
<dbReference type="EMBL" id="CP002403">
    <property type="protein sequence ID" value="ADU21880.1"/>
    <property type="molecule type" value="Genomic_DNA"/>
</dbReference>
<dbReference type="RefSeq" id="WP_013498049.1">
    <property type="nucleotide sequence ID" value="NC_014833.1"/>
</dbReference>
<protein>
    <recommendedName>
        <fullName evidence="4">DUF2809 domain-containing protein</fullName>
    </recommendedName>
</protein>
<feature type="transmembrane region" description="Helical" evidence="1">
    <location>
        <begin position="60"/>
        <end position="78"/>
    </location>
</feature>
<evidence type="ECO:0000313" key="2">
    <source>
        <dbReference type="EMBL" id="ADU21880.1"/>
    </source>
</evidence>
<dbReference type="AlphaFoldDB" id="E6UFH6"/>
<evidence type="ECO:0008006" key="4">
    <source>
        <dbReference type="Google" id="ProtNLM"/>
    </source>
</evidence>
<name>E6UFH6_RUMA7</name>
<keyword evidence="1" id="KW-0472">Membrane</keyword>
<dbReference type="OrthoDB" id="5360192at2"/>
<dbReference type="Pfam" id="PF10990">
    <property type="entry name" value="DUF2809"/>
    <property type="match status" value="1"/>
</dbReference>
<gene>
    <name evidence="2" type="ordered locus">Rumal_1366</name>
</gene>
<feature type="transmembrane region" description="Helical" evidence="1">
    <location>
        <begin position="105"/>
        <end position="126"/>
    </location>
</feature>
<accession>E6UFH6</accession>
<dbReference type="eggNOG" id="ENOG503314C">
    <property type="taxonomic scope" value="Bacteria"/>
</dbReference>
<proteinExistence type="predicted"/>
<organism evidence="2 3">
    <name type="scientific">Ruminococcus albus (strain ATCC 27210 / DSM 20455 / JCM 14654 / NCDO 2250 / 7)</name>
    <dbReference type="NCBI Taxonomy" id="697329"/>
    <lineage>
        <taxon>Bacteria</taxon>
        <taxon>Bacillati</taxon>
        <taxon>Bacillota</taxon>
        <taxon>Clostridia</taxon>
        <taxon>Eubacteriales</taxon>
        <taxon>Oscillospiraceae</taxon>
        <taxon>Ruminococcus</taxon>
    </lineage>
</organism>
<dbReference type="HOGENOM" id="CLU_133181_1_0_9"/>
<evidence type="ECO:0000256" key="1">
    <source>
        <dbReference type="SAM" id="Phobius"/>
    </source>
</evidence>
<keyword evidence="1" id="KW-0812">Transmembrane</keyword>
<dbReference type="KEGG" id="ral:Rumal_1366"/>
<sequence>MKHTTKLKLIYTALFAVMLITEILIGLYAKGFIRAYIGDVLVMPTMYFFVRIFTDKFPRTLPLILFIFACAVEVSQYFELYKVLGFARGSLPAILIGTGFAWEDILAYGVGSLLNMTALICLNSAFKAYTVPTSQI</sequence>
<reference evidence="2 3" key="1">
    <citation type="journal article" date="2011" name="J. Bacteriol.">
        <title>Complete genome of the cellulolytic ruminal bacterium Ruminococcus albus 7.</title>
        <authorList>
            <person name="Suen G."/>
            <person name="Stevenson D.M."/>
            <person name="Bruce D.C."/>
            <person name="Chertkov O."/>
            <person name="Copeland A."/>
            <person name="Cheng J.F."/>
            <person name="Detter C."/>
            <person name="Detter J.C."/>
            <person name="Goodwin L.A."/>
            <person name="Han C.S."/>
            <person name="Hauser L.J."/>
            <person name="Ivanova N.N."/>
            <person name="Kyrpides N.C."/>
            <person name="Land M.L."/>
            <person name="Lapidus A."/>
            <person name="Lucas S."/>
            <person name="Ovchinnikova G."/>
            <person name="Pitluck S."/>
            <person name="Tapia R."/>
            <person name="Woyke T."/>
            <person name="Boyum J."/>
            <person name="Mead D."/>
            <person name="Weimer P.J."/>
        </authorList>
    </citation>
    <scope>NUCLEOTIDE SEQUENCE [LARGE SCALE GENOMIC DNA]</scope>
    <source>
        <strain evidence="3">ATCC 27210 / DSM 20455 / JCM 14654 / NCDO 2250 / 7</strain>
    </source>
</reference>
<dbReference type="Proteomes" id="UP000006919">
    <property type="component" value="Chromosome"/>
</dbReference>
<evidence type="ECO:0000313" key="3">
    <source>
        <dbReference type="Proteomes" id="UP000006919"/>
    </source>
</evidence>
<feature type="transmembrane region" description="Helical" evidence="1">
    <location>
        <begin position="35"/>
        <end position="53"/>
    </location>
</feature>
<feature type="transmembrane region" description="Helical" evidence="1">
    <location>
        <begin position="9"/>
        <end position="29"/>
    </location>
</feature>
<dbReference type="InterPro" id="IPR021257">
    <property type="entry name" value="DUF2809"/>
</dbReference>